<dbReference type="PANTHER" id="PTHR41773:SF1">
    <property type="entry name" value="RELA_SPOT DOMAIN-CONTAINING PROTEIN"/>
    <property type="match status" value="1"/>
</dbReference>
<reference evidence="3 4" key="1">
    <citation type="submission" date="2011-03" db="EMBL/GenBank/DDBJ databases">
        <authorList>
            <person name="Muzny D."/>
            <person name="Qin X."/>
            <person name="Deng J."/>
            <person name="Jiang H."/>
            <person name="Liu Y."/>
            <person name="Qu J."/>
            <person name="Song X.-Z."/>
            <person name="Zhang L."/>
            <person name="Thornton R."/>
            <person name="Coyle M."/>
            <person name="Francisco L."/>
            <person name="Jackson L."/>
            <person name="Javaid M."/>
            <person name="Korchina V."/>
            <person name="Kovar C."/>
            <person name="Mata R."/>
            <person name="Mathew T."/>
            <person name="Ngo R."/>
            <person name="Nguyen L."/>
            <person name="Nguyen N."/>
            <person name="Okwuonu G."/>
            <person name="Ongeri F."/>
            <person name="Pham C."/>
            <person name="Simmons D."/>
            <person name="Wilczek-Boney K."/>
            <person name="Hale W."/>
            <person name="Jakkamsetti A."/>
            <person name="Pham P."/>
            <person name="Ruth R."/>
            <person name="San Lucas F."/>
            <person name="Warren J."/>
            <person name="Zhang J."/>
            <person name="Zhao Z."/>
            <person name="Zhou C."/>
            <person name="Zhu D."/>
            <person name="Lee S."/>
            <person name="Bess C."/>
            <person name="Blankenburg K."/>
            <person name="Forbes L."/>
            <person name="Fu Q."/>
            <person name="Gubbala S."/>
            <person name="Hirani K."/>
            <person name="Jayaseelan J.C."/>
            <person name="Lara F."/>
            <person name="Munidasa M."/>
            <person name="Palculict T."/>
            <person name="Patil S."/>
            <person name="Pu L.-L."/>
            <person name="Saada N."/>
            <person name="Tang L."/>
            <person name="Weissenberger G."/>
            <person name="Zhu Y."/>
            <person name="Hemphill L."/>
            <person name="Shang Y."/>
            <person name="Youmans B."/>
            <person name="Ayvaz T."/>
            <person name="Ross M."/>
            <person name="Santibanez J."/>
            <person name="Aqrawi P."/>
            <person name="Gross S."/>
            <person name="Joshi V."/>
            <person name="Fowler G."/>
            <person name="Nazareth L."/>
            <person name="Reid J."/>
            <person name="Worley K."/>
            <person name="Petrosino J."/>
            <person name="Highlander S."/>
            <person name="Gibbs R."/>
        </authorList>
    </citation>
    <scope>NUCLEOTIDE SEQUENCE [LARGE SCALE GENOMIC DNA]</scope>
    <source>
        <strain evidence="3 4">SK1087</strain>
    </source>
</reference>
<organism evidence="3 4">
    <name type="scientific">Streptococcus sanguinis SK1087</name>
    <dbReference type="NCBI Taxonomy" id="888824"/>
    <lineage>
        <taxon>Bacteria</taxon>
        <taxon>Bacillati</taxon>
        <taxon>Bacillota</taxon>
        <taxon>Bacilli</taxon>
        <taxon>Lactobacillales</taxon>
        <taxon>Streptococcaceae</taxon>
        <taxon>Streptococcus</taxon>
    </lineage>
</organism>
<dbReference type="PATRIC" id="fig|888824.3.peg.625"/>
<proteinExistence type="predicted"/>
<dbReference type="CDD" id="cd05399">
    <property type="entry name" value="NT_Rel-Spo_like"/>
    <property type="match status" value="1"/>
</dbReference>
<feature type="domain" description="RelA/SpoT" evidence="2">
    <location>
        <begin position="46"/>
        <end position="107"/>
    </location>
</feature>
<accession>F3SHL8</accession>
<dbReference type="Proteomes" id="UP000003378">
    <property type="component" value="Unassembled WGS sequence"/>
</dbReference>
<comment type="caution">
    <text evidence="3">The sequence shown here is derived from an EMBL/GenBank/DDBJ whole genome shotgun (WGS) entry which is preliminary data.</text>
</comment>
<name>F3SHL8_STRSA</name>
<dbReference type="UniPathway" id="UPA00908">
    <property type="reaction ID" value="UER00884"/>
</dbReference>
<dbReference type="GO" id="GO:0015970">
    <property type="term" value="P:guanosine tetraphosphate biosynthetic process"/>
    <property type="evidence" value="ECO:0007669"/>
    <property type="project" value="UniProtKB-UniPathway"/>
</dbReference>
<comment type="pathway">
    <text evidence="1">Purine metabolism; ppGpp biosynthesis; ppGpp from GTP: step 1/2.</text>
</comment>
<sequence>MEKNLKEILSQFDSTKNNYERLLEYIEATIKSLMENEKIQIHEIKGRIKDKESLSKKIETKDYKYSSLSDITDICGIRIITYFSDDVDKIASLLEEEFDLDKENSIDKRKPKILLNLAMYLYTIY</sequence>
<protein>
    <submittedName>
        <fullName evidence="3">RelA/SpoT family protein</fullName>
    </submittedName>
</protein>
<dbReference type="Pfam" id="PF04607">
    <property type="entry name" value="RelA_SpoT"/>
    <property type="match status" value="1"/>
</dbReference>
<gene>
    <name evidence="3" type="ORF">HMPREF9397_0640</name>
</gene>
<dbReference type="InterPro" id="IPR007685">
    <property type="entry name" value="RelA_SpoT"/>
</dbReference>
<evidence type="ECO:0000256" key="1">
    <source>
        <dbReference type="ARBA" id="ARBA00004976"/>
    </source>
</evidence>
<dbReference type="Gene3D" id="3.30.460.10">
    <property type="entry name" value="Beta Polymerase, domain 2"/>
    <property type="match status" value="1"/>
</dbReference>
<evidence type="ECO:0000259" key="2">
    <source>
        <dbReference type="Pfam" id="PF04607"/>
    </source>
</evidence>
<dbReference type="InterPro" id="IPR043519">
    <property type="entry name" value="NT_sf"/>
</dbReference>
<dbReference type="HOGENOM" id="CLU_162730_0_0_9"/>
<dbReference type="PANTHER" id="PTHR41773">
    <property type="entry name" value="GTP PYROPHOSPHATASE-RELATED"/>
    <property type="match status" value="1"/>
</dbReference>
<evidence type="ECO:0000313" key="4">
    <source>
        <dbReference type="Proteomes" id="UP000003378"/>
    </source>
</evidence>
<evidence type="ECO:0000313" key="3">
    <source>
        <dbReference type="EMBL" id="EGG40427.1"/>
    </source>
</evidence>
<dbReference type="SUPFAM" id="SSF81301">
    <property type="entry name" value="Nucleotidyltransferase"/>
    <property type="match status" value="1"/>
</dbReference>
<dbReference type="RefSeq" id="WP_002918984.1">
    <property type="nucleotide sequence ID" value="NZ_GL883609.1"/>
</dbReference>
<dbReference type="EMBL" id="AFDP01000008">
    <property type="protein sequence ID" value="EGG40427.1"/>
    <property type="molecule type" value="Genomic_DNA"/>
</dbReference>
<dbReference type="AlphaFoldDB" id="F3SHL8"/>